<feature type="transmembrane region" description="Helical" evidence="1">
    <location>
        <begin position="20"/>
        <end position="45"/>
    </location>
</feature>
<keyword evidence="1" id="KW-0812">Transmembrane</keyword>
<feature type="non-terminal residue" evidence="2">
    <location>
        <position position="1"/>
    </location>
</feature>
<evidence type="ECO:0000256" key="1">
    <source>
        <dbReference type="SAM" id="Phobius"/>
    </source>
</evidence>
<dbReference type="EMBL" id="UOFN01000039">
    <property type="protein sequence ID" value="VAW74684.1"/>
    <property type="molecule type" value="Genomic_DNA"/>
</dbReference>
<sequence length="109" mass="11578">NDKSEGILVRFIKGDIPLSTSFWLVFVPVYVVLVLGAGPIGAWWGGFSERYDLPSMFPLYAMFLIGAVVAAGAGASALRADGAFGNVVLVVVILTAGSYLYSAFKLLIM</sequence>
<protein>
    <submittedName>
        <fullName evidence="2">Uncharacterized protein</fullName>
    </submittedName>
</protein>
<keyword evidence="1" id="KW-1133">Transmembrane helix</keyword>
<keyword evidence="1" id="KW-0472">Membrane</keyword>
<name>A0A3B0Z0D0_9ZZZZ</name>
<organism evidence="2">
    <name type="scientific">hydrothermal vent metagenome</name>
    <dbReference type="NCBI Taxonomy" id="652676"/>
    <lineage>
        <taxon>unclassified sequences</taxon>
        <taxon>metagenomes</taxon>
        <taxon>ecological metagenomes</taxon>
    </lineage>
</organism>
<feature type="transmembrane region" description="Helical" evidence="1">
    <location>
        <begin position="84"/>
        <end position="104"/>
    </location>
</feature>
<feature type="transmembrane region" description="Helical" evidence="1">
    <location>
        <begin position="57"/>
        <end position="78"/>
    </location>
</feature>
<gene>
    <name evidence="2" type="ORF">MNBD_GAMMA15-828</name>
</gene>
<reference evidence="2" key="1">
    <citation type="submission" date="2018-06" db="EMBL/GenBank/DDBJ databases">
        <authorList>
            <person name="Zhirakovskaya E."/>
        </authorList>
    </citation>
    <scope>NUCLEOTIDE SEQUENCE</scope>
</reference>
<accession>A0A3B0Z0D0</accession>
<dbReference type="AlphaFoldDB" id="A0A3B0Z0D0"/>
<proteinExistence type="predicted"/>
<evidence type="ECO:0000313" key="2">
    <source>
        <dbReference type="EMBL" id="VAW74684.1"/>
    </source>
</evidence>